<evidence type="ECO:0000256" key="3">
    <source>
        <dbReference type="SAM" id="MobiDB-lite"/>
    </source>
</evidence>
<dbReference type="InterPro" id="IPR050107">
    <property type="entry name" value="ABC_carbohydrate_import_ATPase"/>
</dbReference>
<keyword evidence="2 5" id="KW-0067">ATP-binding</keyword>
<dbReference type="Pfam" id="PF00005">
    <property type="entry name" value="ABC_tran"/>
    <property type="match status" value="2"/>
</dbReference>
<keyword evidence="1" id="KW-0547">Nucleotide-binding</keyword>
<dbReference type="CDD" id="cd03216">
    <property type="entry name" value="ABC_Carb_Monos_I"/>
    <property type="match status" value="1"/>
</dbReference>
<dbReference type="InterPro" id="IPR017871">
    <property type="entry name" value="ABC_transporter-like_CS"/>
</dbReference>
<evidence type="ECO:0000256" key="2">
    <source>
        <dbReference type="ARBA" id="ARBA00022840"/>
    </source>
</evidence>
<dbReference type="PROSITE" id="PS50893">
    <property type="entry name" value="ABC_TRANSPORTER_2"/>
    <property type="match status" value="2"/>
</dbReference>
<proteinExistence type="predicted"/>
<dbReference type="Proteomes" id="UP000642284">
    <property type="component" value="Unassembled WGS sequence"/>
</dbReference>
<dbReference type="InterPro" id="IPR003593">
    <property type="entry name" value="AAA+_ATPase"/>
</dbReference>
<feature type="compositionally biased region" description="Gly residues" evidence="3">
    <location>
        <begin position="287"/>
        <end position="299"/>
    </location>
</feature>
<evidence type="ECO:0000313" key="6">
    <source>
        <dbReference type="Proteomes" id="UP000642284"/>
    </source>
</evidence>
<dbReference type="PROSITE" id="PS00211">
    <property type="entry name" value="ABC_TRANSPORTER_1"/>
    <property type="match status" value="1"/>
</dbReference>
<dbReference type="Gene3D" id="3.40.50.300">
    <property type="entry name" value="P-loop containing nucleotide triphosphate hydrolases"/>
    <property type="match status" value="2"/>
</dbReference>
<feature type="region of interest" description="Disordered" evidence="3">
    <location>
        <begin position="252"/>
        <end position="299"/>
    </location>
</feature>
<feature type="domain" description="ABC transporter" evidence="4">
    <location>
        <begin position="304"/>
        <end position="548"/>
    </location>
</feature>
<feature type="domain" description="ABC transporter" evidence="4">
    <location>
        <begin position="1"/>
        <end position="215"/>
    </location>
</feature>
<dbReference type="GO" id="GO:0005524">
    <property type="term" value="F:ATP binding"/>
    <property type="evidence" value="ECO:0007669"/>
    <property type="project" value="UniProtKB-KW"/>
</dbReference>
<dbReference type="PANTHER" id="PTHR43790:SF4">
    <property type="entry name" value="GUANOSINE IMPORT ATP-BINDING PROTEIN NUPO"/>
    <property type="match status" value="1"/>
</dbReference>
<dbReference type="SUPFAM" id="SSF52540">
    <property type="entry name" value="P-loop containing nucleoside triphosphate hydrolases"/>
    <property type="match status" value="2"/>
</dbReference>
<organism evidence="5 6">
    <name type="scientific">Streptomyces polyasparticus</name>
    <dbReference type="NCBI Taxonomy" id="2767826"/>
    <lineage>
        <taxon>Bacteria</taxon>
        <taxon>Bacillati</taxon>
        <taxon>Actinomycetota</taxon>
        <taxon>Actinomycetes</taxon>
        <taxon>Kitasatosporales</taxon>
        <taxon>Streptomycetaceae</taxon>
        <taxon>Streptomyces</taxon>
    </lineage>
</organism>
<comment type="caution">
    <text evidence="5">The sequence shown here is derived from an EMBL/GenBank/DDBJ whole genome shotgun (WGS) entry which is preliminary data.</text>
</comment>
<dbReference type="InterPro" id="IPR003439">
    <property type="entry name" value="ABC_transporter-like_ATP-bd"/>
</dbReference>
<dbReference type="CDD" id="cd03215">
    <property type="entry name" value="ABC_Carb_Monos_II"/>
    <property type="match status" value="1"/>
</dbReference>
<feature type="region of interest" description="Disordered" evidence="3">
    <location>
        <begin position="552"/>
        <end position="575"/>
    </location>
</feature>
<protein>
    <submittedName>
        <fullName evidence="5">ATP-binding cassette domain-containing protein</fullName>
    </submittedName>
</protein>
<dbReference type="EMBL" id="JACTVJ010000006">
    <property type="protein sequence ID" value="MBC9713578.1"/>
    <property type="molecule type" value="Genomic_DNA"/>
</dbReference>
<gene>
    <name evidence="5" type="ORF">H9Y04_13460</name>
</gene>
<evidence type="ECO:0000259" key="4">
    <source>
        <dbReference type="PROSITE" id="PS50893"/>
    </source>
</evidence>
<dbReference type="SMART" id="SM00382">
    <property type="entry name" value="AAA"/>
    <property type="match status" value="1"/>
</dbReference>
<dbReference type="InterPro" id="IPR027417">
    <property type="entry name" value="P-loop_NTPase"/>
</dbReference>
<evidence type="ECO:0000313" key="5">
    <source>
        <dbReference type="EMBL" id="MBC9713578.1"/>
    </source>
</evidence>
<evidence type="ECO:0000256" key="1">
    <source>
        <dbReference type="ARBA" id="ARBA00022741"/>
    </source>
</evidence>
<keyword evidence="6" id="KW-1185">Reference proteome</keyword>
<reference evidence="5 6" key="1">
    <citation type="submission" date="2020-08" db="EMBL/GenBank/DDBJ databases">
        <title>Genemic of Streptomyces polyaspartic.</title>
        <authorList>
            <person name="Liu W."/>
        </authorList>
    </citation>
    <scope>NUCLEOTIDE SEQUENCE [LARGE SCALE GENOMIC DNA]</scope>
    <source>
        <strain evidence="5 6">TRM66268-LWL</strain>
    </source>
</reference>
<feature type="compositionally biased region" description="Low complexity" evidence="3">
    <location>
        <begin position="252"/>
        <end position="286"/>
    </location>
</feature>
<dbReference type="PANTHER" id="PTHR43790">
    <property type="entry name" value="CARBOHYDRATE TRANSPORT ATP-BINDING PROTEIN MG119-RELATED"/>
    <property type="match status" value="1"/>
</dbReference>
<accession>A0ABR7SGY3</accession>
<sequence length="575" mass="57877">MRALDGVDLVVEAGTVHCVLGENGAGKSTLCHAVAGSLTSDEGSLLLYGESYAPRRPADALAAGVAMVHQHFSLVSTLTVGENLRLLRLPDLAGRIARVREAYGLVLELDAVAGKLPVGVRQRVEIVKALLRDPRLLVLDEPTGVLGPAETDALLETCRRIAAAGHAVVLVTHKLGEAVRAGDHATVLRGGRVAGGGPMAELSAERLVPLMIGRSVGALDATVAGAVGLEPGAVEPVGPVTVGPGAAGSVPAAVEPRGSAPAALDSAGSAPAAGESAGPVPVTADSAGGGADDGDGQRVGGAALGLSEVTVRRADGTYALDRAALEVGFGEIVGIAGVEGNGQSELMAVIAGSLAPDDGRVVLHGRDLTRAKPAARTGAGLGVVPEDRHHEGCVPELSVAENLHLGRLGEFKRFGVFLDRPALGRATEKVLGEHDVRAPGAFAPMASLSGGNQQKVVIARELALDPLVCLAASQPTRGLDIGAVEAVHARIRAAAARGAGVLVVSAELDELLALCDRVLVAYRGRLLGPVDPRAEGARERIGALMVGADGAGVPAGVGQSPPTRGPSPSKAIGAH</sequence>
<name>A0ABR7SGY3_9ACTN</name>